<reference evidence="3 4" key="1">
    <citation type="journal article" date="2019" name="Int. J. Syst. Evol. Microbiol.">
        <title>The Global Catalogue of Microorganisms (GCM) 10K type strain sequencing project: providing services to taxonomists for standard genome sequencing and annotation.</title>
        <authorList>
            <consortium name="The Broad Institute Genomics Platform"/>
            <consortium name="The Broad Institute Genome Sequencing Center for Infectious Disease"/>
            <person name="Wu L."/>
            <person name="Ma J."/>
        </authorList>
    </citation>
    <scope>NUCLEOTIDE SEQUENCE [LARGE SCALE GENOMIC DNA]</scope>
    <source>
        <strain evidence="3 4">JCM 15628</strain>
    </source>
</reference>
<sequence>MPRTNRGSIFAERYVAWHVEAELARRGWSYRELADRMTAAGAPANQSSIHKMLRQEPPRRIRVNELAALAEIFDVPMQELAQSVDRSLSEEANRLLADLYAAATPYREAAAKLSRTIRLLAVAVAASDEFTMKLMDAMARQEASMALLMDIAHEAEERMYAQAEADAEAHRLPRFVRRYHELRRRAEPEDGSDDGQHREED</sequence>
<evidence type="ECO:0000313" key="4">
    <source>
        <dbReference type="Proteomes" id="UP001500013"/>
    </source>
</evidence>
<dbReference type="InterPro" id="IPR010982">
    <property type="entry name" value="Lambda_DNA-bd_dom_sf"/>
</dbReference>
<evidence type="ECO:0000259" key="2">
    <source>
        <dbReference type="Pfam" id="PF20075"/>
    </source>
</evidence>
<accession>A0ABN2SY30</accession>
<gene>
    <name evidence="3" type="ORF">GCM10009817_41280</name>
</gene>
<feature type="region of interest" description="Disordered" evidence="1">
    <location>
        <begin position="180"/>
        <end position="201"/>
    </location>
</feature>
<dbReference type="Proteomes" id="UP001500013">
    <property type="component" value="Unassembled WGS sequence"/>
</dbReference>
<dbReference type="Gene3D" id="1.10.260.40">
    <property type="entry name" value="lambda repressor-like DNA-binding domains"/>
    <property type="match status" value="1"/>
</dbReference>
<comment type="caution">
    <text evidence="3">The sequence shown here is derived from an EMBL/GenBank/DDBJ whole genome shotgun (WGS) entry which is preliminary data.</text>
</comment>
<protein>
    <recommendedName>
        <fullName evidence="2">DUF6471 domain-containing protein</fullName>
    </recommendedName>
</protein>
<keyword evidence="4" id="KW-1185">Reference proteome</keyword>
<name>A0ABN2SY30_9MICO</name>
<organism evidence="3 4">
    <name type="scientific">Terrabacter lapilli</name>
    <dbReference type="NCBI Taxonomy" id="436231"/>
    <lineage>
        <taxon>Bacteria</taxon>
        <taxon>Bacillati</taxon>
        <taxon>Actinomycetota</taxon>
        <taxon>Actinomycetes</taxon>
        <taxon>Micrococcales</taxon>
        <taxon>Intrasporangiaceae</taxon>
        <taxon>Terrabacter</taxon>
    </lineage>
</organism>
<evidence type="ECO:0000313" key="3">
    <source>
        <dbReference type="EMBL" id="GAA1994537.1"/>
    </source>
</evidence>
<dbReference type="Pfam" id="PF20075">
    <property type="entry name" value="DUF6471"/>
    <property type="match status" value="1"/>
</dbReference>
<dbReference type="EMBL" id="BAAAPU010000012">
    <property type="protein sequence ID" value="GAA1994537.1"/>
    <property type="molecule type" value="Genomic_DNA"/>
</dbReference>
<dbReference type="InterPro" id="IPR045526">
    <property type="entry name" value="DUF6471"/>
</dbReference>
<feature type="compositionally biased region" description="Basic and acidic residues" evidence="1">
    <location>
        <begin position="184"/>
        <end position="201"/>
    </location>
</feature>
<evidence type="ECO:0000256" key="1">
    <source>
        <dbReference type="SAM" id="MobiDB-lite"/>
    </source>
</evidence>
<feature type="domain" description="DUF6471" evidence="2">
    <location>
        <begin position="14"/>
        <end position="50"/>
    </location>
</feature>
<proteinExistence type="predicted"/>